<accession>A0A1V8SLT8</accession>
<reference evidence="2" key="1">
    <citation type="submission" date="2017-03" db="EMBL/GenBank/DDBJ databases">
        <title>Genomes of endolithic fungi from Antarctica.</title>
        <authorList>
            <person name="Coleine C."/>
            <person name="Masonjones S."/>
            <person name="Stajich J.E."/>
        </authorList>
    </citation>
    <scope>NUCLEOTIDE SEQUENCE [LARGE SCALE GENOMIC DNA]</scope>
    <source>
        <strain evidence="2">CCFEE 5527</strain>
    </source>
</reference>
<dbReference type="Proteomes" id="UP000192596">
    <property type="component" value="Unassembled WGS sequence"/>
</dbReference>
<organism evidence="1 2">
    <name type="scientific">Cryoendolithus antarcticus</name>
    <dbReference type="NCBI Taxonomy" id="1507870"/>
    <lineage>
        <taxon>Eukaryota</taxon>
        <taxon>Fungi</taxon>
        <taxon>Dikarya</taxon>
        <taxon>Ascomycota</taxon>
        <taxon>Pezizomycotina</taxon>
        <taxon>Dothideomycetes</taxon>
        <taxon>Dothideomycetidae</taxon>
        <taxon>Cladosporiales</taxon>
        <taxon>Cladosporiaceae</taxon>
        <taxon>Cryoendolithus</taxon>
    </lineage>
</organism>
<comment type="caution">
    <text evidence="1">The sequence shown here is derived from an EMBL/GenBank/DDBJ whole genome shotgun (WGS) entry which is preliminary data.</text>
</comment>
<protein>
    <submittedName>
        <fullName evidence="1">Uncharacterized protein</fullName>
    </submittedName>
</protein>
<dbReference type="EMBL" id="NAJO01000037">
    <property type="protein sequence ID" value="OQN99910.1"/>
    <property type="molecule type" value="Genomic_DNA"/>
</dbReference>
<proteinExistence type="predicted"/>
<evidence type="ECO:0000313" key="2">
    <source>
        <dbReference type="Proteomes" id="UP000192596"/>
    </source>
</evidence>
<dbReference type="AlphaFoldDB" id="A0A1V8SLT8"/>
<dbReference type="OrthoDB" id="5272396at2759"/>
<keyword evidence="2" id="KW-1185">Reference proteome</keyword>
<evidence type="ECO:0000313" key="1">
    <source>
        <dbReference type="EMBL" id="OQN99910.1"/>
    </source>
</evidence>
<gene>
    <name evidence="1" type="ORF">B0A48_14115</name>
</gene>
<dbReference type="InParanoid" id="A0A1V8SLT8"/>
<name>A0A1V8SLT8_9PEZI</name>
<sequence length="173" mass="19795">MIRDEAKDFMYQDREFIFPAMQDFIHWVPRIGSNVELLTHITVRKSGAKQLKDFYGILAKVPSGRLQQVQVALSAKFKAALRDHITDQWNKGEPFFVGDDISQDEGRRRVDLMIFTIGPSQKSVLDSNDSEDVMKEISAEDREEIRKIMEDWIPTYADSKGIKGTKGGQKKGE</sequence>